<feature type="domain" description="PPIase FKBP-type" evidence="2">
    <location>
        <begin position="114"/>
        <end position="232"/>
    </location>
</feature>
<dbReference type="GO" id="GO:0009543">
    <property type="term" value="C:chloroplast thylakoid lumen"/>
    <property type="evidence" value="ECO:0007669"/>
    <property type="project" value="TreeGrafter"/>
</dbReference>
<keyword evidence="4" id="KW-1185">Reference proteome</keyword>
<gene>
    <name evidence="3" type="ORF">D9Q98_007574</name>
</gene>
<proteinExistence type="predicted"/>
<evidence type="ECO:0000259" key="2">
    <source>
        <dbReference type="PROSITE" id="PS50059"/>
    </source>
</evidence>
<dbReference type="OrthoDB" id="1902587at2759"/>
<dbReference type="PANTHER" id="PTHR47862">
    <property type="entry name" value="PEPTIDYL-PROLYL CIS-TRANS ISOMERASE FKBP18, CHLOROPLASTIC"/>
    <property type="match status" value="1"/>
</dbReference>
<accession>A0A9D4TLU4</accession>
<comment type="caution">
    <text evidence="3">The sequence shown here is derived from an EMBL/GenBank/DDBJ whole genome shotgun (WGS) entry which is preliminary data.</text>
</comment>
<dbReference type="PANTHER" id="PTHR47862:SF1">
    <property type="entry name" value="PEPTIDYL-PROLYL CIS-TRANS ISOMERASE FKBP18, CHLOROPLASTIC"/>
    <property type="match status" value="1"/>
</dbReference>
<reference evidence="3" key="2">
    <citation type="submission" date="2020-11" db="EMBL/GenBank/DDBJ databases">
        <authorList>
            <person name="Cecchin M."/>
            <person name="Marcolungo L."/>
            <person name="Rossato M."/>
            <person name="Girolomoni L."/>
            <person name="Cosentino E."/>
            <person name="Cuine S."/>
            <person name="Li-Beisson Y."/>
            <person name="Delledonne M."/>
            <person name="Ballottari M."/>
        </authorList>
    </citation>
    <scope>NUCLEOTIDE SEQUENCE</scope>
    <source>
        <strain evidence="3">211/11P</strain>
        <tissue evidence="3">Whole cell</tissue>
    </source>
</reference>
<dbReference type="EC" id="5.2.1.8" evidence="1"/>
<dbReference type="InterPro" id="IPR001179">
    <property type="entry name" value="PPIase_FKBP_dom"/>
</dbReference>
<organism evidence="3 4">
    <name type="scientific">Chlorella vulgaris</name>
    <name type="common">Green alga</name>
    <dbReference type="NCBI Taxonomy" id="3077"/>
    <lineage>
        <taxon>Eukaryota</taxon>
        <taxon>Viridiplantae</taxon>
        <taxon>Chlorophyta</taxon>
        <taxon>core chlorophytes</taxon>
        <taxon>Trebouxiophyceae</taxon>
        <taxon>Chlorellales</taxon>
        <taxon>Chlorellaceae</taxon>
        <taxon>Chlorella clade</taxon>
        <taxon>Chlorella</taxon>
    </lineage>
</organism>
<protein>
    <recommendedName>
        <fullName evidence="1">peptidylprolyl isomerase</fullName>
        <ecNumber evidence="1">5.2.1.8</ecNumber>
    </recommendedName>
</protein>
<dbReference type="PROSITE" id="PS50059">
    <property type="entry name" value="FKBP_PPIASE"/>
    <property type="match status" value="1"/>
</dbReference>
<keyword evidence="1" id="KW-0413">Isomerase</keyword>
<keyword evidence="1" id="KW-0697">Rotamase</keyword>
<dbReference type="Gene3D" id="3.10.50.40">
    <property type="match status" value="1"/>
</dbReference>
<dbReference type="InterPro" id="IPR046357">
    <property type="entry name" value="PPIase_dom_sf"/>
</dbReference>
<dbReference type="AlphaFoldDB" id="A0A9D4TLU4"/>
<dbReference type="InterPro" id="IPR044180">
    <property type="entry name" value="FKBP18-like"/>
</dbReference>
<evidence type="ECO:0000313" key="3">
    <source>
        <dbReference type="EMBL" id="KAI3428752.1"/>
    </source>
</evidence>
<dbReference type="Proteomes" id="UP001055712">
    <property type="component" value="Unassembled WGS sequence"/>
</dbReference>
<name>A0A9D4TLU4_CHLVU</name>
<evidence type="ECO:0000313" key="4">
    <source>
        <dbReference type="Proteomes" id="UP001055712"/>
    </source>
</evidence>
<reference evidence="3" key="1">
    <citation type="journal article" date="2019" name="Plant J.">
        <title>Chlorella vulgaris genome assembly and annotation reveals the molecular basis for metabolic acclimation to high light conditions.</title>
        <authorList>
            <person name="Cecchin M."/>
            <person name="Marcolungo L."/>
            <person name="Rossato M."/>
            <person name="Girolomoni L."/>
            <person name="Cosentino E."/>
            <person name="Cuine S."/>
            <person name="Li-Beisson Y."/>
            <person name="Delledonne M."/>
            <person name="Ballottari M."/>
        </authorList>
    </citation>
    <scope>NUCLEOTIDE SEQUENCE</scope>
    <source>
        <strain evidence="3">211/11P</strain>
    </source>
</reference>
<sequence>MATLRLPAAFQATISQNVWRRRSRPAAGVAAAARPGGGDTAVSPPLPQLSRRQLQAAVLAAVLASQAAPAQALGFKKEMKKRNIPAEDYTVLEAEPGLRYYELAVGNGQEAKLGSRVFVHFECKYRGLYVVSTRSARTLGGNRTVAEPFEFVVGGPVVGPGVRTVESAGGLFAGGGGPKPPLGLSKAVVGMRTGGKRSLLVPAELGYGSQGEQEIPPNCDSIELRIELLSVA</sequence>
<dbReference type="Pfam" id="PF00254">
    <property type="entry name" value="FKBP_C"/>
    <property type="match status" value="1"/>
</dbReference>
<dbReference type="GO" id="GO:0003755">
    <property type="term" value="F:peptidyl-prolyl cis-trans isomerase activity"/>
    <property type="evidence" value="ECO:0007669"/>
    <property type="project" value="UniProtKB-KW"/>
</dbReference>
<dbReference type="EMBL" id="SIDB01000009">
    <property type="protein sequence ID" value="KAI3428752.1"/>
    <property type="molecule type" value="Genomic_DNA"/>
</dbReference>
<evidence type="ECO:0000256" key="1">
    <source>
        <dbReference type="PROSITE-ProRule" id="PRU00277"/>
    </source>
</evidence>
<comment type="catalytic activity">
    <reaction evidence="1">
        <text>[protein]-peptidylproline (omega=180) = [protein]-peptidylproline (omega=0)</text>
        <dbReference type="Rhea" id="RHEA:16237"/>
        <dbReference type="Rhea" id="RHEA-COMP:10747"/>
        <dbReference type="Rhea" id="RHEA-COMP:10748"/>
        <dbReference type="ChEBI" id="CHEBI:83833"/>
        <dbReference type="ChEBI" id="CHEBI:83834"/>
        <dbReference type="EC" id="5.2.1.8"/>
    </reaction>
</comment>
<dbReference type="SUPFAM" id="SSF54534">
    <property type="entry name" value="FKBP-like"/>
    <property type="match status" value="1"/>
</dbReference>